<organism evidence="6 7">
    <name type="scientific">Terriglobus roseus</name>
    <dbReference type="NCBI Taxonomy" id="392734"/>
    <lineage>
        <taxon>Bacteria</taxon>
        <taxon>Pseudomonadati</taxon>
        <taxon>Acidobacteriota</taxon>
        <taxon>Terriglobia</taxon>
        <taxon>Terriglobales</taxon>
        <taxon>Acidobacteriaceae</taxon>
        <taxon>Terriglobus</taxon>
    </lineage>
</organism>
<dbReference type="GO" id="GO:0005886">
    <property type="term" value="C:plasma membrane"/>
    <property type="evidence" value="ECO:0007669"/>
    <property type="project" value="TreeGrafter"/>
</dbReference>
<evidence type="ECO:0000256" key="1">
    <source>
        <dbReference type="ARBA" id="ARBA00022737"/>
    </source>
</evidence>
<dbReference type="Pfam" id="PF00571">
    <property type="entry name" value="CBS"/>
    <property type="match status" value="1"/>
</dbReference>
<dbReference type="InterPro" id="IPR046342">
    <property type="entry name" value="CBS_dom_sf"/>
</dbReference>
<dbReference type="Proteomes" id="UP000182409">
    <property type="component" value="Unassembled WGS sequence"/>
</dbReference>
<dbReference type="InterPro" id="IPR000644">
    <property type="entry name" value="CBS_dom"/>
</dbReference>
<dbReference type="PROSITE" id="PS51371">
    <property type="entry name" value="CBS"/>
    <property type="match status" value="1"/>
</dbReference>
<dbReference type="Gene3D" id="3.30.465.10">
    <property type="match status" value="1"/>
</dbReference>
<dbReference type="InterPro" id="IPR036318">
    <property type="entry name" value="FAD-bd_PCMH-like_sf"/>
</dbReference>
<dbReference type="RefSeq" id="WP_074652737.1">
    <property type="nucleotide sequence ID" value="NZ_FNSD01000001.1"/>
</dbReference>
<dbReference type="SUPFAM" id="SSF56176">
    <property type="entry name" value="FAD-binding/transporter-associated domain-like"/>
    <property type="match status" value="1"/>
</dbReference>
<sequence length="433" mass="47965">MNFLSVLLIAGLLFVLTVASYADRVYSEMGKFLAREYQDNLDAWVDGIEPRFGLSRDSVALSASILRQTSLASIALILGVRRFTSATNSTWVLYAETLAELALIIILFDRMLPQVLFARTRGEWVSRIRYVLQALFYIVLPITLFLGLLLSIASLAEHDSEATEDHPDEGVDALLEAGEEEGILEESDRALVRSVVEFGDMVVREVMTPRPEMFAVHDTMTLAEFTTVLQGNAFSRVPVYHGTVDEITGIAFAHDLLQVADTDAGNLTVREMQRPAAFVPEPKKVNELLREMQSEKQHMRIVIDEYGTVAGLVTIEDLIEAIVGNIEDEHDEDTEAIREDDGAYIVPGSMDVTHLRDLLSKANDEDEREPLRLRTDLEASTVGGLVSELAGHIPLPGEVIEADGLHIDVLSATSRLVTRVRVRTLPPPDPSED</sequence>
<keyword evidence="4" id="KW-1133">Transmembrane helix</keyword>
<dbReference type="AlphaFoldDB" id="A0A1H4KEH3"/>
<keyword evidence="4" id="KW-0812">Transmembrane</keyword>
<dbReference type="SMART" id="SM01091">
    <property type="entry name" value="CorC_HlyC"/>
    <property type="match status" value="1"/>
</dbReference>
<evidence type="ECO:0000256" key="2">
    <source>
        <dbReference type="ARBA" id="ARBA00023122"/>
    </source>
</evidence>
<dbReference type="InterPro" id="IPR005170">
    <property type="entry name" value="Transptr-assoc_dom"/>
</dbReference>
<evidence type="ECO:0000256" key="4">
    <source>
        <dbReference type="SAM" id="Phobius"/>
    </source>
</evidence>
<name>A0A1H4KEH3_9BACT</name>
<feature type="domain" description="CBS" evidence="5">
    <location>
        <begin position="272"/>
        <end position="332"/>
    </location>
</feature>
<dbReference type="FunFam" id="3.10.580.10:FF:000002">
    <property type="entry name" value="Magnesium/cobalt efflux protein CorC"/>
    <property type="match status" value="1"/>
</dbReference>
<accession>A0A1H4KEH3</accession>
<dbReference type="PANTHER" id="PTHR22777">
    <property type="entry name" value="HEMOLYSIN-RELATED"/>
    <property type="match status" value="1"/>
</dbReference>
<dbReference type="PANTHER" id="PTHR22777:SF27">
    <property type="entry name" value="MAGNESIUM AND COBALT EFFLUX PROTEIN CORC"/>
    <property type="match status" value="1"/>
</dbReference>
<dbReference type="SUPFAM" id="SSF54631">
    <property type="entry name" value="CBS-domain pair"/>
    <property type="match status" value="1"/>
</dbReference>
<feature type="transmembrane region" description="Helical" evidence="4">
    <location>
        <begin position="128"/>
        <end position="150"/>
    </location>
</feature>
<keyword evidence="1" id="KW-0677">Repeat</keyword>
<evidence type="ECO:0000259" key="5">
    <source>
        <dbReference type="PROSITE" id="PS51371"/>
    </source>
</evidence>
<feature type="transmembrane region" description="Helical" evidence="4">
    <location>
        <begin position="91"/>
        <end position="108"/>
    </location>
</feature>
<dbReference type="InterPro" id="IPR016169">
    <property type="entry name" value="FAD-bd_PCMH_sub2"/>
</dbReference>
<gene>
    <name evidence="6" type="ORF">SAMN05443244_1142</name>
</gene>
<dbReference type="InterPro" id="IPR044751">
    <property type="entry name" value="Ion_transp-like_CBS"/>
</dbReference>
<dbReference type="GO" id="GO:0050660">
    <property type="term" value="F:flavin adenine dinucleotide binding"/>
    <property type="evidence" value="ECO:0007669"/>
    <property type="project" value="InterPro"/>
</dbReference>
<dbReference type="OrthoDB" id="110231at2"/>
<dbReference type="Pfam" id="PF03471">
    <property type="entry name" value="CorC_HlyC"/>
    <property type="match status" value="1"/>
</dbReference>
<evidence type="ECO:0000313" key="6">
    <source>
        <dbReference type="EMBL" id="SEB56515.1"/>
    </source>
</evidence>
<evidence type="ECO:0000313" key="7">
    <source>
        <dbReference type="Proteomes" id="UP000182409"/>
    </source>
</evidence>
<keyword evidence="4" id="KW-0472">Membrane</keyword>
<dbReference type="EMBL" id="FNSD01000001">
    <property type="protein sequence ID" value="SEB56515.1"/>
    <property type="molecule type" value="Genomic_DNA"/>
</dbReference>
<reference evidence="6 7" key="1">
    <citation type="submission" date="2016-10" db="EMBL/GenBank/DDBJ databases">
        <authorList>
            <person name="de Groot N.N."/>
        </authorList>
    </citation>
    <scope>NUCLEOTIDE SEQUENCE [LARGE SCALE GENOMIC DNA]</scope>
    <source>
        <strain evidence="6 7">AB35.6</strain>
    </source>
</reference>
<dbReference type="Gene3D" id="3.10.580.10">
    <property type="entry name" value="CBS-domain"/>
    <property type="match status" value="1"/>
</dbReference>
<protein>
    <submittedName>
        <fullName evidence="6">Hemolysin, contains CBS domains</fullName>
    </submittedName>
</protein>
<evidence type="ECO:0000256" key="3">
    <source>
        <dbReference type="PROSITE-ProRule" id="PRU00703"/>
    </source>
</evidence>
<keyword evidence="2 3" id="KW-0129">CBS domain</keyword>
<proteinExistence type="predicted"/>
<dbReference type="CDD" id="cd04590">
    <property type="entry name" value="CBS_pair_CorC_HlyC_assoc"/>
    <property type="match status" value="1"/>
</dbReference>